<dbReference type="EC" id="5.1.3.13" evidence="3"/>
<dbReference type="PANTHER" id="PTHR21047:SF2">
    <property type="entry name" value="THYMIDINE DIPHOSPHO-4-KETO-RHAMNOSE 3,5-EPIMERASE"/>
    <property type="match status" value="1"/>
</dbReference>
<accession>A0A0C2YDG9</accession>
<keyword evidence="10" id="KW-1185">Reference proteome</keyword>
<feature type="site" description="Participates in a stacking interaction with the thymidine ring of dTDP-4-oxo-6-deoxyglucose" evidence="8">
    <location>
        <position position="138"/>
    </location>
</feature>
<dbReference type="Gene3D" id="2.60.120.10">
    <property type="entry name" value="Jelly Rolls"/>
    <property type="match status" value="1"/>
</dbReference>
<protein>
    <recommendedName>
        <fullName evidence="4">dTDP-4-dehydrorhamnose 3,5-epimerase</fullName>
        <ecNumber evidence="3">5.1.3.13</ecNumber>
    </recommendedName>
    <alternativeName>
        <fullName evidence="6">Thymidine diphospho-4-keto-rhamnose 3,5-epimerase</fullName>
    </alternativeName>
    <alternativeName>
        <fullName evidence="5">dTDP-4-keto-6-deoxyglucose 3,5-epimerase</fullName>
    </alternativeName>
    <alternativeName>
        <fullName evidence="7">dTDP-6-deoxy-D-xylo-4-hexulose 3,5-epimerase</fullName>
    </alternativeName>
</protein>
<dbReference type="EMBL" id="JXSL01000030">
    <property type="protein sequence ID" value="KIL97759.1"/>
    <property type="molecule type" value="Genomic_DNA"/>
</dbReference>
<comment type="function">
    <text evidence="2">Catalyzes the epimerization of the C3' and C5'positions of dTDP-6-deoxy-D-xylo-4-hexulose, forming dTDP-6-deoxy-L-lyxo-4-hexulose.</text>
</comment>
<evidence type="ECO:0000256" key="2">
    <source>
        <dbReference type="ARBA" id="ARBA00001997"/>
    </source>
</evidence>
<evidence type="ECO:0000256" key="7">
    <source>
        <dbReference type="ARBA" id="ARBA00033311"/>
    </source>
</evidence>
<dbReference type="PANTHER" id="PTHR21047">
    <property type="entry name" value="DTDP-6-DEOXY-D-GLUCOSE-3,5 EPIMERASE"/>
    <property type="match status" value="1"/>
</dbReference>
<dbReference type="GO" id="GO:0019305">
    <property type="term" value="P:dTDP-rhamnose biosynthetic process"/>
    <property type="evidence" value="ECO:0007669"/>
    <property type="project" value="TreeGrafter"/>
</dbReference>
<dbReference type="InterPro" id="IPR014710">
    <property type="entry name" value="RmlC-like_jellyroll"/>
</dbReference>
<evidence type="ECO:0000313" key="10">
    <source>
        <dbReference type="Proteomes" id="UP000031971"/>
    </source>
</evidence>
<evidence type="ECO:0000256" key="6">
    <source>
        <dbReference type="ARBA" id="ARBA00031424"/>
    </source>
</evidence>
<sequence>MRITERAIKGIFDVELDPAADHRGWLIKPFDARPFAAAGLTAEWRQVIVQFTEHKNTLKGLHHQAEPFLEAKLIAPIEGRCFWVSVDLRHESPTFGQWGGAVLDADKRNSLYVSRGFAHGCLTLSDHVNLLICADNDYSPDHGVSIAWNDPTFAIDWPLLADTEVVMKAEHRDAPPFAAVRGKLGL</sequence>
<reference evidence="9 10" key="1">
    <citation type="submission" date="2015-01" db="EMBL/GenBank/DDBJ databases">
        <title>Genome Sequence of Magnetospirillum magnetotacticum Strain MS-1.</title>
        <authorList>
            <person name="Marinov G.K."/>
            <person name="Smalley M.D."/>
            <person name="DeSalvo G."/>
        </authorList>
    </citation>
    <scope>NUCLEOTIDE SEQUENCE [LARGE SCALE GENOMIC DNA]</scope>
    <source>
        <strain evidence="9 10">MS-1</strain>
    </source>
</reference>
<dbReference type="AlphaFoldDB" id="A0A0C2YDG9"/>
<evidence type="ECO:0000313" key="9">
    <source>
        <dbReference type="EMBL" id="KIL97759.1"/>
    </source>
</evidence>
<dbReference type="SUPFAM" id="SSF51182">
    <property type="entry name" value="RmlC-like cupins"/>
    <property type="match status" value="1"/>
</dbReference>
<dbReference type="Proteomes" id="UP000031971">
    <property type="component" value="Unassembled WGS sequence"/>
</dbReference>
<evidence type="ECO:0000256" key="1">
    <source>
        <dbReference type="ARBA" id="ARBA00001298"/>
    </source>
</evidence>
<evidence type="ECO:0000256" key="5">
    <source>
        <dbReference type="ARBA" id="ARBA00029758"/>
    </source>
</evidence>
<dbReference type="STRING" id="272627.CCC_00820"/>
<evidence type="ECO:0000256" key="4">
    <source>
        <dbReference type="ARBA" id="ARBA00019595"/>
    </source>
</evidence>
<comment type="catalytic activity">
    <reaction evidence="1">
        <text>dTDP-4-dehydro-6-deoxy-alpha-D-glucose = dTDP-4-dehydro-beta-L-rhamnose</text>
        <dbReference type="Rhea" id="RHEA:16969"/>
        <dbReference type="ChEBI" id="CHEBI:57649"/>
        <dbReference type="ChEBI" id="CHEBI:62830"/>
        <dbReference type="EC" id="5.1.3.13"/>
    </reaction>
</comment>
<dbReference type="GO" id="GO:0005829">
    <property type="term" value="C:cytosol"/>
    <property type="evidence" value="ECO:0007669"/>
    <property type="project" value="TreeGrafter"/>
</dbReference>
<dbReference type="RefSeq" id="WP_009871273.1">
    <property type="nucleotide sequence ID" value="NZ_JXSL01000030.1"/>
</dbReference>
<gene>
    <name evidence="9" type="ORF">CCC_00820</name>
</gene>
<organism evidence="9 10">
    <name type="scientific">Paramagnetospirillum magnetotacticum MS-1</name>
    <dbReference type="NCBI Taxonomy" id="272627"/>
    <lineage>
        <taxon>Bacteria</taxon>
        <taxon>Pseudomonadati</taxon>
        <taxon>Pseudomonadota</taxon>
        <taxon>Alphaproteobacteria</taxon>
        <taxon>Rhodospirillales</taxon>
        <taxon>Magnetospirillaceae</taxon>
        <taxon>Paramagnetospirillum</taxon>
    </lineage>
</organism>
<proteinExistence type="predicted"/>
<evidence type="ECO:0000256" key="3">
    <source>
        <dbReference type="ARBA" id="ARBA00012098"/>
    </source>
</evidence>
<dbReference type="OrthoDB" id="9800680at2"/>
<dbReference type="InterPro" id="IPR011051">
    <property type="entry name" value="RmlC_Cupin_sf"/>
</dbReference>
<dbReference type="InterPro" id="IPR000888">
    <property type="entry name" value="RmlC-like"/>
</dbReference>
<dbReference type="GO" id="GO:0008830">
    <property type="term" value="F:dTDP-4-dehydrorhamnose 3,5-epimerase activity"/>
    <property type="evidence" value="ECO:0007669"/>
    <property type="project" value="UniProtKB-EC"/>
</dbReference>
<comment type="caution">
    <text evidence="9">The sequence shown here is derived from an EMBL/GenBank/DDBJ whole genome shotgun (WGS) entry which is preliminary data.</text>
</comment>
<evidence type="ECO:0000256" key="8">
    <source>
        <dbReference type="PIRSR" id="PIRSR600888-3"/>
    </source>
</evidence>
<name>A0A0C2YDG9_PARME</name>
<dbReference type="GO" id="GO:0000271">
    <property type="term" value="P:polysaccharide biosynthetic process"/>
    <property type="evidence" value="ECO:0007669"/>
    <property type="project" value="TreeGrafter"/>
</dbReference>
<dbReference type="Pfam" id="PF00908">
    <property type="entry name" value="dTDP_sugar_isom"/>
    <property type="match status" value="1"/>
</dbReference>
<dbReference type="CDD" id="cd00438">
    <property type="entry name" value="cupin_RmlC"/>
    <property type="match status" value="1"/>
</dbReference>